<comment type="caution">
    <text evidence="3">The sequence shown here is derived from an EMBL/GenBank/DDBJ whole genome shotgun (WGS) entry which is preliminary data.</text>
</comment>
<gene>
    <name evidence="3" type="ORF">B1A_02189</name>
</gene>
<dbReference type="Pfam" id="PF00501">
    <property type="entry name" value="AMP-binding"/>
    <property type="match status" value="1"/>
</dbReference>
<keyword evidence="1" id="KW-0812">Transmembrane</keyword>
<dbReference type="InterPro" id="IPR050237">
    <property type="entry name" value="ATP-dep_AMP-bd_enzyme"/>
</dbReference>
<dbReference type="PANTHER" id="PTHR43767">
    <property type="entry name" value="LONG-CHAIN-FATTY-ACID--COA LIGASE"/>
    <property type="match status" value="1"/>
</dbReference>
<feature type="transmembrane region" description="Helical" evidence="1">
    <location>
        <begin position="88"/>
        <end position="109"/>
    </location>
</feature>
<reference evidence="3" key="2">
    <citation type="journal article" date="2014" name="ISME J.">
        <title>Microbial stratification in low pH oxic and suboxic macroscopic growths along an acid mine drainage.</title>
        <authorList>
            <person name="Mendez-Garcia C."/>
            <person name="Mesa V."/>
            <person name="Sprenger R.R."/>
            <person name="Richter M."/>
            <person name="Diez M.S."/>
            <person name="Solano J."/>
            <person name="Bargiela R."/>
            <person name="Golyshina O.V."/>
            <person name="Manteca A."/>
            <person name="Ramos J.L."/>
            <person name="Gallego J.R."/>
            <person name="Llorente I."/>
            <person name="Martins Dos Santos V.A."/>
            <person name="Jensen O.N."/>
            <person name="Pelaez A.I."/>
            <person name="Sanchez J."/>
            <person name="Ferrer M."/>
        </authorList>
    </citation>
    <scope>NUCLEOTIDE SEQUENCE</scope>
</reference>
<dbReference type="AlphaFoldDB" id="T1CBC8"/>
<dbReference type="InterPro" id="IPR000873">
    <property type="entry name" value="AMP-dep_synth/lig_dom"/>
</dbReference>
<dbReference type="Gene3D" id="3.40.50.980">
    <property type="match status" value="1"/>
</dbReference>
<proteinExistence type="predicted"/>
<reference evidence="3" key="1">
    <citation type="submission" date="2013-08" db="EMBL/GenBank/DDBJ databases">
        <authorList>
            <person name="Mendez C."/>
            <person name="Richter M."/>
            <person name="Ferrer M."/>
            <person name="Sanchez J."/>
        </authorList>
    </citation>
    <scope>NUCLEOTIDE SEQUENCE</scope>
</reference>
<accession>T1CBC8</accession>
<sequence>MKVIEKLWKENYPAETRRQINIPERTVYSLIEESAKVHPNNIAMDFFGKKTTYAKLKKSIDNAANYLSEIGIKSYDRVGLMLPNSPQFVVLFFAVVKIGAIVVQVNPLYTTFELRELIFRFHNKYCHNN</sequence>
<evidence type="ECO:0000313" key="3">
    <source>
        <dbReference type="EMBL" id="EQD78578.1"/>
    </source>
</evidence>
<feature type="domain" description="AMP-dependent synthetase/ligase" evidence="2">
    <location>
        <begin position="32"/>
        <end position="117"/>
    </location>
</feature>
<organism evidence="3">
    <name type="scientific">mine drainage metagenome</name>
    <dbReference type="NCBI Taxonomy" id="410659"/>
    <lineage>
        <taxon>unclassified sequences</taxon>
        <taxon>metagenomes</taxon>
        <taxon>ecological metagenomes</taxon>
    </lineage>
</organism>
<keyword evidence="1" id="KW-1133">Transmembrane helix</keyword>
<dbReference type="EMBL" id="AUZX01001634">
    <property type="protein sequence ID" value="EQD78578.1"/>
    <property type="molecule type" value="Genomic_DNA"/>
</dbReference>
<name>T1CBC8_9ZZZZ</name>
<keyword evidence="1" id="KW-0472">Membrane</keyword>
<dbReference type="GO" id="GO:0016874">
    <property type="term" value="F:ligase activity"/>
    <property type="evidence" value="ECO:0007669"/>
    <property type="project" value="UniProtKB-KW"/>
</dbReference>
<dbReference type="PANTHER" id="PTHR43767:SF1">
    <property type="entry name" value="NONRIBOSOMAL PEPTIDE SYNTHASE PES1 (EUROFUNG)-RELATED"/>
    <property type="match status" value="1"/>
</dbReference>
<dbReference type="SUPFAM" id="SSF56801">
    <property type="entry name" value="Acetyl-CoA synthetase-like"/>
    <property type="match status" value="1"/>
</dbReference>
<keyword evidence="3" id="KW-0436">Ligase</keyword>
<protein>
    <submittedName>
        <fullName evidence="3">AMP-dependent synthetase and ligase domain protein</fullName>
    </submittedName>
</protein>
<evidence type="ECO:0000259" key="2">
    <source>
        <dbReference type="Pfam" id="PF00501"/>
    </source>
</evidence>
<evidence type="ECO:0000256" key="1">
    <source>
        <dbReference type="SAM" id="Phobius"/>
    </source>
</evidence>